<name>A0AAW0GX09_9APHY</name>
<proteinExistence type="predicted"/>
<organism evidence="2 3">
    <name type="scientific">Cerrena zonata</name>
    <dbReference type="NCBI Taxonomy" id="2478898"/>
    <lineage>
        <taxon>Eukaryota</taxon>
        <taxon>Fungi</taxon>
        <taxon>Dikarya</taxon>
        <taxon>Basidiomycota</taxon>
        <taxon>Agaricomycotina</taxon>
        <taxon>Agaricomycetes</taxon>
        <taxon>Polyporales</taxon>
        <taxon>Cerrenaceae</taxon>
        <taxon>Cerrena</taxon>
    </lineage>
</organism>
<accession>A0AAW0GX09</accession>
<feature type="signal peptide" evidence="1">
    <location>
        <begin position="1"/>
        <end position="19"/>
    </location>
</feature>
<evidence type="ECO:0000313" key="2">
    <source>
        <dbReference type="EMBL" id="KAK7694149.1"/>
    </source>
</evidence>
<evidence type="ECO:0000256" key="1">
    <source>
        <dbReference type="SAM" id="SignalP"/>
    </source>
</evidence>
<sequence>MLFSCITAAIVTFPLLISAAVTPARSPFVGTITAPTPGSAFASGDIFPFNYRTFNWCEQDYTEFKVSLVSYEPTFDNVTDADGTLQDALHEFGTFTVANFPIIPAQGTPPPSFLTIPDLTGLVAGTSFDNTQLFLAVSDIFLSCPGHIVEEIGVTSVPVSYNPIA</sequence>
<dbReference type="Proteomes" id="UP001385951">
    <property type="component" value="Unassembled WGS sequence"/>
</dbReference>
<evidence type="ECO:0000313" key="3">
    <source>
        <dbReference type="Proteomes" id="UP001385951"/>
    </source>
</evidence>
<dbReference type="EMBL" id="JASBNA010000002">
    <property type="protein sequence ID" value="KAK7694149.1"/>
    <property type="molecule type" value="Genomic_DNA"/>
</dbReference>
<keyword evidence="3" id="KW-1185">Reference proteome</keyword>
<dbReference type="AlphaFoldDB" id="A0AAW0GX09"/>
<reference evidence="2 3" key="1">
    <citation type="submission" date="2022-09" db="EMBL/GenBank/DDBJ databases">
        <authorList>
            <person name="Palmer J.M."/>
        </authorList>
    </citation>
    <scope>NUCLEOTIDE SEQUENCE [LARGE SCALE GENOMIC DNA]</scope>
    <source>
        <strain evidence="2 3">DSM 7382</strain>
    </source>
</reference>
<keyword evidence="1" id="KW-0732">Signal</keyword>
<gene>
    <name evidence="2" type="ORF">QCA50_001329</name>
</gene>
<comment type="caution">
    <text evidence="2">The sequence shown here is derived from an EMBL/GenBank/DDBJ whole genome shotgun (WGS) entry which is preliminary data.</text>
</comment>
<protein>
    <submittedName>
        <fullName evidence="2">Uncharacterized protein</fullName>
    </submittedName>
</protein>
<feature type="chain" id="PRO_5043642749" evidence="1">
    <location>
        <begin position="20"/>
        <end position="165"/>
    </location>
</feature>